<dbReference type="AlphaFoldDB" id="A0A2D4JL95"/>
<proteinExistence type="predicted"/>
<reference evidence="1" key="1">
    <citation type="submission" date="2017-07" db="EMBL/GenBank/DDBJ databases">
        <authorList>
            <person name="Mikheyev A."/>
            <person name="Grau M."/>
        </authorList>
    </citation>
    <scope>NUCLEOTIDE SEQUENCE</scope>
    <source>
        <tissue evidence="1">Venom_gland</tissue>
    </source>
</reference>
<accession>A0A2D4JL95</accession>
<protein>
    <submittedName>
        <fullName evidence="1">Uncharacterized protein</fullName>
    </submittedName>
</protein>
<evidence type="ECO:0000313" key="1">
    <source>
        <dbReference type="EMBL" id="LAA97153.1"/>
    </source>
</evidence>
<sequence>MLIKKKMPILSRWSREYEICSELQGRIKNKETVRKHFTEAAIGGANIPSSFHSPASRSSSTQICHCLLPFPLGCWAKPCEEGNSSFSKGIKTDVTAFPWLMPSEGEVALPQIGRDGQ</sequence>
<reference evidence="1" key="2">
    <citation type="submission" date="2017-11" db="EMBL/GenBank/DDBJ databases">
        <title>Coralsnake Venomics: Analyses of Venom Gland Transcriptomes and Proteomes of Six Brazilian Taxa.</title>
        <authorList>
            <person name="Aird S.D."/>
            <person name="Jorge da Silva N."/>
            <person name="Qiu L."/>
            <person name="Villar-Briones A."/>
            <person name="Aparecida-Saddi V."/>
            <person name="Campos-Telles M.P."/>
            <person name="Grau M."/>
            <person name="Mikheyev A.S."/>
        </authorList>
    </citation>
    <scope>NUCLEOTIDE SEQUENCE</scope>
    <source>
        <tissue evidence="1">Venom_gland</tissue>
    </source>
</reference>
<dbReference type="EMBL" id="IACK01220465">
    <property type="protein sequence ID" value="LAA97153.1"/>
    <property type="molecule type" value="Transcribed_RNA"/>
</dbReference>
<organism evidence="1">
    <name type="scientific">Micrurus lemniscatus lemniscatus</name>
    <dbReference type="NCBI Taxonomy" id="129467"/>
    <lineage>
        <taxon>Eukaryota</taxon>
        <taxon>Metazoa</taxon>
        <taxon>Chordata</taxon>
        <taxon>Craniata</taxon>
        <taxon>Vertebrata</taxon>
        <taxon>Euteleostomi</taxon>
        <taxon>Lepidosauria</taxon>
        <taxon>Squamata</taxon>
        <taxon>Bifurcata</taxon>
        <taxon>Unidentata</taxon>
        <taxon>Episquamata</taxon>
        <taxon>Toxicofera</taxon>
        <taxon>Serpentes</taxon>
        <taxon>Colubroidea</taxon>
        <taxon>Elapidae</taxon>
        <taxon>Elapinae</taxon>
        <taxon>Micrurus</taxon>
    </lineage>
</organism>
<name>A0A2D4JL95_MICLE</name>